<name>X0ZTG5_9ZZZZ</name>
<accession>X0ZTG5</accession>
<sequence>MTYYFIDLLLFFVINSANIIISTIFITRVKKPEIEKSLGILYNALGIPTLVIIILNLYFQREWWFWLFPLLFLCLIIFDLIVDYVKKIEFRNPKNPRILVPFLTLYYISIILMWGLTWILGAIYGAITGITYFLQL</sequence>
<feature type="transmembrane region" description="Helical" evidence="1">
    <location>
        <begin position="65"/>
        <end position="85"/>
    </location>
</feature>
<feature type="transmembrane region" description="Helical" evidence="1">
    <location>
        <begin position="105"/>
        <end position="134"/>
    </location>
</feature>
<dbReference type="EMBL" id="BART01006447">
    <property type="protein sequence ID" value="GAG63738.1"/>
    <property type="molecule type" value="Genomic_DNA"/>
</dbReference>
<evidence type="ECO:0000313" key="2">
    <source>
        <dbReference type="EMBL" id="GAG63738.1"/>
    </source>
</evidence>
<feature type="transmembrane region" description="Helical" evidence="1">
    <location>
        <begin position="6"/>
        <end position="26"/>
    </location>
</feature>
<proteinExistence type="predicted"/>
<feature type="transmembrane region" description="Helical" evidence="1">
    <location>
        <begin position="38"/>
        <end position="59"/>
    </location>
</feature>
<keyword evidence="1" id="KW-0812">Transmembrane</keyword>
<keyword evidence="1" id="KW-1133">Transmembrane helix</keyword>
<organism evidence="2">
    <name type="scientific">marine sediment metagenome</name>
    <dbReference type="NCBI Taxonomy" id="412755"/>
    <lineage>
        <taxon>unclassified sequences</taxon>
        <taxon>metagenomes</taxon>
        <taxon>ecological metagenomes</taxon>
    </lineage>
</organism>
<protein>
    <submittedName>
        <fullName evidence="2">Uncharacterized protein</fullName>
    </submittedName>
</protein>
<feature type="non-terminal residue" evidence="2">
    <location>
        <position position="136"/>
    </location>
</feature>
<dbReference type="AlphaFoldDB" id="X0ZTG5"/>
<gene>
    <name evidence="2" type="ORF">S01H4_14707</name>
</gene>
<keyword evidence="1" id="KW-0472">Membrane</keyword>
<evidence type="ECO:0000256" key="1">
    <source>
        <dbReference type="SAM" id="Phobius"/>
    </source>
</evidence>
<comment type="caution">
    <text evidence="2">The sequence shown here is derived from an EMBL/GenBank/DDBJ whole genome shotgun (WGS) entry which is preliminary data.</text>
</comment>
<reference evidence="2" key="1">
    <citation type="journal article" date="2014" name="Front. Microbiol.">
        <title>High frequency of phylogenetically diverse reductive dehalogenase-homologous genes in deep subseafloor sedimentary metagenomes.</title>
        <authorList>
            <person name="Kawai M."/>
            <person name="Futagami T."/>
            <person name="Toyoda A."/>
            <person name="Takaki Y."/>
            <person name="Nishi S."/>
            <person name="Hori S."/>
            <person name="Arai W."/>
            <person name="Tsubouchi T."/>
            <person name="Morono Y."/>
            <person name="Uchiyama I."/>
            <person name="Ito T."/>
            <person name="Fujiyama A."/>
            <person name="Inagaki F."/>
            <person name="Takami H."/>
        </authorList>
    </citation>
    <scope>NUCLEOTIDE SEQUENCE</scope>
    <source>
        <strain evidence="2">Expedition CK06-06</strain>
    </source>
</reference>